<name>A0A916JH57_9BACT</name>
<dbReference type="AlphaFoldDB" id="A0A916JH57"/>
<reference evidence="1" key="1">
    <citation type="submission" date="2021-04" db="EMBL/GenBank/DDBJ databases">
        <authorList>
            <person name="Rodrigo-Torres L."/>
            <person name="Arahal R. D."/>
            <person name="Lucena T."/>
        </authorList>
    </citation>
    <scope>NUCLEOTIDE SEQUENCE</scope>
    <source>
        <strain evidence="1">CECT 9275</strain>
    </source>
</reference>
<protein>
    <submittedName>
        <fullName evidence="1">Uncharacterized protein</fullName>
    </submittedName>
</protein>
<accession>A0A916JH57</accession>
<dbReference type="Proteomes" id="UP000680038">
    <property type="component" value="Unassembled WGS sequence"/>
</dbReference>
<evidence type="ECO:0000313" key="2">
    <source>
        <dbReference type="Proteomes" id="UP000680038"/>
    </source>
</evidence>
<evidence type="ECO:0000313" key="1">
    <source>
        <dbReference type="EMBL" id="CAG5010327.1"/>
    </source>
</evidence>
<sequence length="150" mass="17327">MNVIWKTGTWPQEYRIFRDKVITGILKKNTWKAQAYGEFNGAMLRFRSEGFWKNKTIISDIEGTKDLGNIEYDSWKASGKVTFMDETYEWKYDSWKGNKWSIGNKNGSANYTVTNFWKGEGTIEFEDIPPAVVLTGLFIDDHFRALSAAV</sequence>
<gene>
    <name evidence="1" type="ORF">DYBT9275_04693</name>
</gene>
<keyword evidence="2" id="KW-1185">Reference proteome</keyword>
<dbReference type="EMBL" id="CAJRAF010000002">
    <property type="protein sequence ID" value="CAG5010327.1"/>
    <property type="molecule type" value="Genomic_DNA"/>
</dbReference>
<dbReference type="RefSeq" id="WP_215241032.1">
    <property type="nucleotide sequence ID" value="NZ_CAJRAF010000002.1"/>
</dbReference>
<organism evidence="1 2">
    <name type="scientific">Dyadobacter helix</name>
    <dbReference type="NCBI Taxonomy" id="2822344"/>
    <lineage>
        <taxon>Bacteria</taxon>
        <taxon>Pseudomonadati</taxon>
        <taxon>Bacteroidota</taxon>
        <taxon>Cytophagia</taxon>
        <taxon>Cytophagales</taxon>
        <taxon>Spirosomataceae</taxon>
        <taxon>Dyadobacter</taxon>
    </lineage>
</organism>
<comment type="caution">
    <text evidence="1">The sequence shown here is derived from an EMBL/GenBank/DDBJ whole genome shotgun (WGS) entry which is preliminary data.</text>
</comment>
<proteinExistence type="predicted"/>